<organism evidence="2 3">
    <name type="scientific">Nocardia testacea</name>
    <dbReference type="NCBI Taxonomy" id="248551"/>
    <lineage>
        <taxon>Bacteria</taxon>
        <taxon>Bacillati</taxon>
        <taxon>Actinomycetota</taxon>
        <taxon>Actinomycetes</taxon>
        <taxon>Mycobacteriales</taxon>
        <taxon>Nocardiaceae</taxon>
        <taxon>Nocardia</taxon>
    </lineage>
</organism>
<dbReference type="PANTHER" id="PTHR43355:SF2">
    <property type="entry name" value="FLAVIN REDUCTASE (NADPH)"/>
    <property type="match status" value="1"/>
</dbReference>
<protein>
    <submittedName>
        <fullName evidence="2">NAD(P)-dependent oxidoreductase</fullName>
    </submittedName>
</protein>
<evidence type="ECO:0000313" key="3">
    <source>
        <dbReference type="Proteomes" id="UP001611494"/>
    </source>
</evidence>
<dbReference type="InterPro" id="IPR036291">
    <property type="entry name" value="NAD(P)-bd_dom_sf"/>
</dbReference>
<evidence type="ECO:0000259" key="1">
    <source>
        <dbReference type="Pfam" id="PF13460"/>
    </source>
</evidence>
<dbReference type="Pfam" id="PF13460">
    <property type="entry name" value="NAD_binding_10"/>
    <property type="match status" value="1"/>
</dbReference>
<dbReference type="InterPro" id="IPR051606">
    <property type="entry name" value="Polyketide_Oxido-like"/>
</dbReference>
<comment type="caution">
    <text evidence="2">The sequence shown here is derived from an EMBL/GenBank/DDBJ whole genome shotgun (WGS) entry which is preliminary data.</text>
</comment>
<dbReference type="PANTHER" id="PTHR43355">
    <property type="entry name" value="FLAVIN REDUCTASE (NADPH)"/>
    <property type="match status" value="1"/>
</dbReference>
<sequence>MGTTSDSGRRHIAVFGAAGRVGRAVAAALLRDGHEVSGVVREPGRCRDLPADLSVVAGDARYPADSAALLRGVDAVVLAVTPFTAPPDSFDGFDIDYYAHIVAGIERHWDRERRRLVAVGLAATLELDSGGHLCDDADLFPPRLRPFAEAHLRQLTALRALTTLDWAVLTPPAGLGAGADTAGEYRLLTGPVRVRQATTELTHARYARAVADQIGEPTVHSARVAVVPAAHR</sequence>
<dbReference type="RefSeq" id="WP_397062243.1">
    <property type="nucleotide sequence ID" value="NZ_JBIRYL010000002.1"/>
</dbReference>
<evidence type="ECO:0000313" key="2">
    <source>
        <dbReference type="EMBL" id="MFI2230898.1"/>
    </source>
</evidence>
<name>A0ABW7VZI6_9NOCA</name>
<dbReference type="SUPFAM" id="SSF51735">
    <property type="entry name" value="NAD(P)-binding Rossmann-fold domains"/>
    <property type="match status" value="1"/>
</dbReference>
<reference evidence="2 3" key="1">
    <citation type="submission" date="2024-10" db="EMBL/GenBank/DDBJ databases">
        <title>The Natural Products Discovery Center: Release of the First 8490 Sequenced Strains for Exploring Actinobacteria Biosynthetic Diversity.</title>
        <authorList>
            <person name="Kalkreuter E."/>
            <person name="Kautsar S.A."/>
            <person name="Yang D."/>
            <person name="Bader C.D."/>
            <person name="Teijaro C.N."/>
            <person name="Fluegel L."/>
            <person name="Davis C.M."/>
            <person name="Simpson J.R."/>
            <person name="Lauterbach L."/>
            <person name="Steele A.D."/>
            <person name="Gui C."/>
            <person name="Meng S."/>
            <person name="Li G."/>
            <person name="Viehrig K."/>
            <person name="Ye F."/>
            <person name="Su P."/>
            <person name="Kiefer A.F."/>
            <person name="Nichols A."/>
            <person name="Cepeda A.J."/>
            <person name="Yan W."/>
            <person name="Fan B."/>
            <person name="Jiang Y."/>
            <person name="Adhikari A."/>
            <person name="Zheng C.-J."/>
            <person name="Schuster L."/>
            <person name="Cowan T.M."/>
            <person name="Smanski M.J."/>
            <person name="Chevrette M.G."/>
            <person name="De Carvalho L.P.S."/>
            <person name="Shen B."/>
        </authorList>
    </citation>
    <scope>NUCLEOTIDE SEQUENCE [LARGE SCALE GENOMIC DNA]</scope>
    <source>
        <strain evidence="2 3">NPDC019377</strain>
    </source>
</reference>
<dbReference type="InterPro" id="IPR016040">
    <property type="entry name" value="NAD(P)-bd_dom"/>
</dbReference>
<proteinExistence type="predicted"/>
<accession>A0ABW7VZI6</accession>
<dbReference type="EMBL" id="JBIRYL010000002">
    <property type="protein sequence ID" value="MFI2230898.1"/>
    <property type="molecule type" value="Genomic_DNA"/>
</dbReference>
<gene>
    <name evidence="2" type="ORF">ACH49Z_13720</name>
</gene>
<dbReference type="Gene3D" id="3.40.50.720">
    <property type="entry name" value="NAD(P)-binding Rossmann-like Domain"/>
    <property type="match status" value="1"/>
</dbReference>
<keyword evidence="3" id="KW-1185">Reference proteome</keyword>
<feature type="domain" description="NAD(P)-binding" evidence="1">
    <location>
        <begin position="16"/>
        <end position="216"/>
    </location>
</feature>
<dbReference type="Proteomes" id="UP001611494">
    <property type="component" value="Unassembled WGS sequence"/>
</dbReference>